<dbReference type="AlphaFoldDB" id="A0ABD3LN30"/>
<dbReference type="Pfam" id="PF20811">
    <property type="entry name" value="PARG_cat_N"/>
    <property type="match status" value="1"/>
</dbReference>
<gene>
    <name evidence="8" type="ORF">ACJRO7_000287</name>
</gene>
<protein>
    <recommendedName>
        <fullName evidence="2">poly(ADP-ribose) glycohydrolase</fullName>
        <ecNumber evidence="2">3.2.1.143</ecNumber>
    </recommendedName>
</protein>
<dbReference type="EMBL" id="JBJKBG010000001">
    <property type="protein sequence ID" value="KAL3752863.1"/>
    <property type="molecule type" value="Genomic_DNA"/>
</dbReference>
<dbReference type="PANTHER" id="PTHR12837">
    <property type="entry name" value="POLY ADP-RIBOSE GLYCOHYDROLASE"/>
    <property type="match status" value="1"/>
</dbReference>
<evidence type="ECO:0000256" key="2">
    <source>
        <dbReference type="ARBA" id="ARBA00012255"/>
    </source>
</evidence>
<feature type="active site" evidence="4">
    <location>
        <position position="286"/>
    </location>
</feature>
<evidence type="ECO:0000256" key="1">
    <source>
        <dbReference type="ARBA" id="ARBA00009545"/>
    </source>
</evidence>
<feature type="active site" evidence="4">
    <location>
        <position position="285"/>
    </location>
</feature>
<comment type="caution">
    <text evidence="8">The sequence shown here is derived from an EMBL/GenBank/DDBJ whole genome shotgun (WGS) entry which is preliminary data.</text>
</comment>
<keyword evidence="3" id="KW-0378">Hydrolase</keyword>
<proteinExistence type="inferred from homology"/>
<feature type="binding site" evidence="5">
    <location>
        <position position="284"/>
    </location>
    <ligand>
        <name>substrate</name>
    </ligand>
</feature>
<dbReference type="Pfam" id="PF05028">
    <property type="entry name" value="PARG_cat_C"/>
    <property type="match status" value="1"/>
</dbReference>
<feature type="binding site" evidence="5">
    <location>
        <position position="325"/>
    </location>
    <ligand>
        <name>substrate</name>
    </ligand>
</feature>
<accession>A0ABD3LN30</accession>
<dbReference type="InterPro" id="IPR046372">
    <property type="entry name" value="PARG_cat_C"/>
</dbReference>
<evidence type="ECO:0000259" key="6">
    <source>
        <dbReference type="Pfam" id="PF05028"/>
    </source>
</evidence>
<dbReference type="PANTHER" id="PTHR12837:SF0">
    <property type="entry name" value="POLY(ADP-RIBOSE) GLYCOHYDROLASE"/>
    <property type="match status" value="1"/>
</dbReference>
<evidence type="ECO:0000313" key="8">
    <source>
        <dbReference type="EMBL" id="KAL3752863.1"/>
    </source>
</evidence>
<sequence>MEEMEDAASMLPYLPLELRSSELSWPPATAEALAAMSRGPEHGGVASGEALAAAVSGMRRASDPSPLARFAPQGYALFFDELMPREDAEKWFGEVIPFLANLLLRLPELLEYHWRHARGYSRSRKGRVEAGLRILDRQQAGIVILSRELVAALLACSFFSLFPVIERGFKHLPMINFDSLFANLYESYDEKPESKMRCITHYFNRISSNIPVGVVSFERKVLPVDSNHLVPYGKVDFWSKSAFPLCHLEVHDSGLMEDHSGEALQVDFANKYIGGGALNWGCVQEEILFMINPELIVSMLFLPALADNEAIEIVGTERFSNYTGYASSFKFSGDYIDKKDTDRMGRHRTRIVAIDALCRPGIKQYELQLLLREINKAFCGFSDDSKYQLYERVFQENCLAGLVDGRVQVSNHVSGDDALQKDPATFPRTEGGAGDKEIPNAEALTQIPDDEDNIGIVTGNWGCGAFGGDPELKSMIQWLAASQALRPFMSYYTFGTEALQNLRQVSQWILLHGWTVGDLWKMLLEYSSQRLKQETKLGFFAWLLPSVTADDAMTFNTLDAT</sequence>
<feature type="active site" evidence="4">
    <location>
        <position position="267"/>
    </location>
</feature>
<dbReference type="InterPro" id="IPR048362">
    <property type="entry name" value="PARG_helical"/>
</dbReference>
<reference evidence="8 9" key="1">
    <citation type="submission" date="2024-11" db="EMBL/GenBank/DDBJ databases">
        <title>Chromosome-level genome assembly of Eucalyptus globulus Labill. provides insights into its genome evolution.</title>
        <authorList>
            <person name="Li X."/>
        </authorList>
    </citation>
    <scope>NUCLEOTIDE SEQUENCE [LARGE SCALE GENOMIC DNA]</scope>
    <source>
        <strain evidence="8">CL2024</strain>
        <tissue evidence="8">Fresh tender leaves</tissue>
    </source>
</reference>
<evidence type="ECO:0000256" key="4">
    <source>
        <dbReference type="PIRSR" id="PIRSR607724-1"/>
    </source>
</evidence>
<dbReference type="EC" id="3.2.1.143" evidence="2"/>
<evidence type="ECO:0000259" key="7">
    <source>
        <dbReference type="Pfam" id="PF20811"/>
    </source>
</evidence>
<dbReference type="GO" id="GO:0004649">
    <property type="term" value="F:poly(ADP-ribose) glycohydrolase activity"/>
    <property type="evidence" value="ECO:0007669"/>
    <property type="project" value="UniProtKB-EC"/>
</dbReference>
<dbReference type="Proteomes" id="UP001634007">
    <property type="component" value="Unassembled WGS sequence"/>
</dbReference>
<comment type="similarity">
    <text evidence="1">Belongs to the poly(ADP-ribose) glycohydrolase family.</text>
</comment>
<keyword evidence="9" id="KW-1185">Reference proteome</keyword>
<evidence type="ECO:0000313" key="9">
    <source>
        <dbReference type="Proteomes" id="UP001634007"/>
    </source>
</evidence>
<feature type="domain" description="PARG helical" evidence="7">
    <location>
        <begin position="84"/>
        <end position="219"/>
    </location>
</feature>
<name>A0ABD3LN30_EUCGL</name>
<evidence type="ECO:0000256" key="5">
    <source>
        <dbReference type="PIRSR" id="PIRSR607724-2"/>
    </source>
</evidence>
<organism evidence="8 9">
    <name type="scientific">Eucalyptus globulus</name>
    <name type="common">Tasmanian blue gum</name>
    <dbReference type="NCBI Taxonomy" id="34317"/>
    <lineage>
        <taxon>Eukaryota</taxon>
        <taxon>Viridiplantae</taxon>
        <taxon>Streptophyta</taxon>
        <taxon>Embryophyta</taxon>
        <taxon>Tracheophyta</taxon>
        <taxon>Spermatophyta</taxon>
        <taxon>Magnoliopsida</taxon>
        <taxon>eudicotyledons</taxon>
        <taxon>Gunneridae</taxon>
        <taxon>Pentapetalae</taxon>
        <taxon>rosids</taxon>
        <taxon>malvids</taxon>
        <taxon>Myrtales</taxon>
        <taxon>Myrtaceae</taxon>
        <taxon>Myrtoideae</taxon>
        <taxon>Eucalypteae</taxon>
        <taxon>Eucalyptus</taxon>
    </lineage>
</organism>
<evidence type="ECO:0000256" key="3">
    <source>
        <dbReference type="ARBA" id="ARBA00022801"/>
    </source>
</evidence>
<dbReference type="InterPro" id="IPR007724">
    <property type="entry name" value="Poly_GlycHdrlase"/>
</dbReference>
<feature type="binding site" evidence="5">
    <location>
        <position position="270"/>
    </location>
    <ligand>
        <name>substrate</name>
    </ligand>
</feature>
<feature type="domain" description="PARG catalytic Macro" evidence="6">
    <location>
        <begin position="236"/>
        <end position="501"/>
    </location>
</feature>